<comment type="caution">
    <text evidence="1">The sequence shown here is derived from an EMBL/GenBank/DDBJ whole genome shotgun (WGS) entry which is preliminary data.</text>
</comment>
<dbReference type="EMBL" id="JAPHNI010000110">
    <property type="protein sequence ID" value="KAJ8116051.1"/>
    <property type="molecule type" value="Genomic_DNA"/>
</dbReference>
<sequence length="348" mass="39105">MDADKSYARDHSSTCNLPLASPPAPDLPVITSFGIASAMASDAGPPIRAQSTSVRGKPAPSTAAKSLTDVSLTTFGSTEDNLFDPSELRTPEALRATERARCFLLLNLVFTYGLNPQIFCGYMADASPESFEPDIADCNYLSVLGQCLRAAYTRVRQNQFSLLVSHDRLRIIKDVLIPARNLNIKPEYLCEHLMWYTAHNFDNAKRYNTYLFSKSTRGIFKSTRKWETKEALTHLAECLVSDDCVVSEIAPNEQLQVFLGRFIADFNVKHRRKGIDMGTVSREIHVREHTRRLLQTVDFYEYIRGAPSQTEPGSTYLQSQQSLVESQQDPFKDPSYILIEEDEGNADD</sequence>
<proteinExistence type="predicted"/>
<accession>A0ACC2ILQ8</accession>
<reference evidence="1" key="1">
    <citation type="submission" date="2022-11" db="EMBL/GenBank/DDBJ databases">
        <title>Genome Sequence of Boeremia exigua.</title>
        <authorList>
            <person name="Buettner E."/>
        </authorList>
    </citation>
    <scope>NUCLEOTIDE SEQUENCE</scope>
    <source>
        <strain evidence="1">CU02</strain>
    </source>
</reference>
<protein>
    <submittedName>
        <fullName evidence="1">Uncharacterized protein</fullName>
    </submittedName>
</protein>
<organism evidence="1 2">
    <name type="scientific">Boeremia exigua</name>
    <dbReference type="NCBI Taxonomy" id="749465"/>
    <lineage>
        <taxon>Eukaryota</taxon>
        <taxon>Fungi</taxon>
        <taxon>Dikarya</taxon>
        <taxon>Ascomycota</taxon>
        <taxon>Pezizomycotina</taxon>
        <taxon>Dothideomycetes</taxon>
        <taxon>Pleosporomycetidae</taxon>
        <taxon>Pleosporales</taxon>
        <taxon>Pleosporineae</taxon>
        <taxon>Didymellaceae</taxon>
        <taxon>Boeremia</taxon>
    </lineage>
</organism>
<dbReference type="Proteomes" id="UP001153331">
    <property type="component" value="Unassembled WGS sequence"/>
</dbReference>
<evidence type="ECO:0000313" key="2">
    <source>
        <dbReference type="Proteomes" id="UP001153331"/>
    </source>
</evidence>
<name>A0ACC2ILQ8_9PLEO</name>
<keyword evidence="2" id="KW-1185">Reference proteome</keyword>
<evidence type="ECO:0000313" key="1">
    <source>
        <dbReference type="EMBL" id="KAJ8116051.1"/>
    </source>
</evidence>
<gene>
    <name evidence="1" type="ORF">OPT61_g2442</name>
</gene>